<reference evidence="1" key="2">
    <citation type="submission" date="2020-11" db="EMBL/GenBank/DDBJ databases">
        <authorList>
            <person name="McCartney M.A."/>
            <person name="Auch B."/>
            <person name="Kono T."/>
            <person name="Mallez S."/>
            <person name="Becker A."/>
            <person name="Gohl D.M."/>
            <person name="Silverstein K.A.T."/>
            <person name="Koren S."/>
            <person name="Bechman K.B."/>
            <person name="Herman A."/>
            <person name="Abrahante J.E."/>
            <person name="Garbe J."/>
        </authorList>
    </citation>
    <scope>NUCLEOTIDE SEQUENCE</scope>
    <source>
        <strain evidence="1">Duluth1</strain>
        <tissue evidence="1">Whole animal</tissue>
    </source>
</reference>
<organism evidence="1 2">
    <name type="scientific">Dreissena polymorpha</name>
    <name type="common">Zebra mussel</name>
    <name type="synonym">Mytilus polymorpha</name>
    <dbReference type="NCBI Taxonomy" id="45954"/>
    <lineage>
        <taxon>Eukaryota</taxon>
        <taxon>Metazoa</taxon>
        <taxon>Spiralia</taxon>
        <taxon>Lophotrochozoa</taxon>
        <taxon>Mollusca</taxon>
        <taxon>Bivalvia</taxon>
        <taxon>Autobranchia</taxon>
        <taxon>Heteroconchia</taxon>
        <taxon>Euheterodonta</taxon>
        <taxon>Imparidentia</taxon>
        <taxon>Neoheterodontei</taxon>
        <taxon>Myida</taxon>
        <taxon>Dreissenoidea</taxon>
        <taxon>Dreissenidae</taxon>
        <taxon>Dreissena</taxon>
    </lineage>
</organism>
<sequence length="59" mass="6544">MNAEFNRMRPEDSSDILYINGDVTTLLSVRPAHNAPASLLIGSSRAIILYEAKQLEEIV</sequence>
<gene>
    <name evidence="1" type="ORF">DPMN_055309</name>
</gene>
<dbReference type="EMBL" id="JAIWYP010000012">
    <property type="protein sequence ID" value="KAH3729341.1"/>
    <property type="molecule type" value="Genomic_DNA"/>
</dbReference>
<comment type="caution">
    <text evidence="1">The sequence shown here is derived from an EMBL/GenBank/DDBJ whole genome shotgun (WGS) entry which is preliminary data.</text>
</comment>
<evidence type="ECO:0000313" key="1">
    <source>
        <dbReference type="EMBL" id="KAH3729341.1"/>
    </source>
</evidence>
<name>A0A9D4HSE4_DREPO</name>
<reference evidence="1" key="1">
    <citation type="journal article" date="2019" name="bioRxiv">
        <title>The Genome of the Zebra Mussel, Dreissena polymorpha: A Resource for Invasive Species Research.</title>
        <authorList>
            <person name="McCartney M.A."/>
            <person name="Auch B."/>
            <person name="Kono T."/>
            <person name="Mallez S."/>
            <person name="Zhang Y."/>
            <person name="Obille A."/>
            <person name="Becker A."/>
            <person name="Abrahante J.E."/>
            <person name="Garbe J."/>
            <person name="Badalamenti J.P."/>
            <person name="Herman A."/>
            <person name="Mangelson H."/>
            <person name="Liachko I."/>
            <person name="Sullivan S."/>
            <person name="Sone E.D."/>
            <person name="Koren S."/>
            <person name="Silverstein K.A.T."/>
            <person name="Beckman K.B."/>
            <person name="Gohl D.M."/>
        </authorList>
    </citation>
    <scope>NUCLEOTIDE SEQUENCE</scope>
    <source>
        <strain evidence="1">Duluth1</strain>
        <tissue evidence="1">Whole animal</tissue>
    </source>
</reference>
<accession>A0A9D4HSE4</accession>
<dbReference type="AlphaFoldDB" id="A0A9D4HSE4"/>
<evidence type="ECO:0000313" key="2">
    <source>
        <dbReference type="Proteomes" id="UP000828390"/>
    </source>
</evidence>
<dbReference type="Proteomes" id="UP000828390">
    <property type="component" value="Unassembled WGS sequence"/>
</dbReference>
<keyword evidence="2" id="KW-1185">Reference proteome</keyword>
<proteinExistence type="predicted"/>
<protein>
    <submittedName>
        <fullName evidence="1">Uncharacterized protein</fullName>
    </submittedName>
</protein>